<keyword evidence="11" id="KW-1185">Reference proteome</keyword>
<dbReference type="OrthoDB" id="517356at2"/>
<evidence type="ECO:0000256" key="2">
    <source>
        <dbReference type="ARBA" id="ARBA00022679"/>
    </source>
</evidence>
<evidence type="ECO:0000256" key="5">
    <source>
        <dbReference type="ARBA" id="ARBA00022842"/>
    </source>
</evidence>
<keyword evidence="1 8" id="KW-0444">Lipid biosynthesis</keyword>
<dbReference type="InterPro" id="IPR037143">
    <property type="entry name" value="4-PPantetheinyl_Trfase_dom_sf"/>
</dbReference>
<keyword evidence="8" id="KW-0963">Cytoplasm</keyword>
<dbReference type="GO" id="GO:0006633">
    <property type="term" value="P:fatty acid biosynthetic process"/>
    <property type="evidence" value="ECO:0007669"/>
    <property type="project" value="UniProtKB-UniRule"/>
</dbReference>
<dbReference type="SUPFAM" id="SSF56214">
    <property type="entry name" value="4'-phosphopantetheinyl transferase"/>
    <property type="match status" value="1"/>
</dbReference>
<dbReference type="EC" id="2.7.8.7" evidence="8"/>
<evidence type="ECO:0000313" key="10">
    <source>
        <dbReference type="EMBL" id="TCO86449.1"/>
    </source>
</evidence>
<dbReference type="GO" id="GO:0000287">
    <property type="term" value="F:magnesium ion binding"/>
    <property type="evidence" value="ECO:0007669"/>
    <property type="project" value="UniProtKB-UniRule"/>
</dbReference>
<sequence>MIIGIGTDLIEIERVKKACAKEAFLLRSFTLNERKCISGRFERAAGNFAVKEAVSKAMGTGFRGMSLNEIEVLRDSLGKPYVNLYGRAAERAETMGIRRWHISITNTKTLAAAYVIGEGV</sequence>
<feature type="domain" description="4'-phosphopantetheinyl transferase" evidence="9">
    <location>
        <begin position="4"/>
        <end position="102"/>
    </location>
</feature>
<evidence type="ECO:0000256" key="3">
    <source>
        <dbReference type="ARBA" id="ARBA00022723"/>
    </source>
</evidence>
<accession>A0A4R2LDB9</accession>
<feature type="binding site" evidence="8">
    <location>
        <position position="52"/>
    </location>
    <ligand>
        <name>Mg(2+)</name>
        <dbReference type="ChEBI" id="CHEBI:18420"/>
    </ligand>
</feature>
<dbReference type="AlphaFoldDB" id="A0A4R2LDB9"/>
<evidence type="ECO:0000313" key="11">
    <source>
        <dbReference type="Proteomes" id="UP000295711"/>
    </source>
</evidence>
<dbReference type="InterPro" id="IPR008278">
    <property type="entry name" value="4-PPantetheinyl_Trfase_dom"/>
</dbReference>
<dbReference type="HAMAP" id="MF_00101">
    <property type="entry name" value="AcpS"/>
    <property type="match status" value="1"/>
</dbReference>
<dbReference type="InterPro" id="IPR002582">
    <property type="entry name" value="ACPS"/>
</dbReference>
<dbReference type="GO" id="GO:0008897">
    <property type="term" value="F:holo-[acyl-carrier-protein] synthase activity"/>
    <property type="evidence" value="ECO:0007669"/>
    <property type="project" value="UniProtKB-UniRule"/>
</dbReference>
<evidence type="ECO:0000256" key="8">
    <source>
        <dbReference type="HAMAP-Rule" id="MF_00101"/>
    </source>
</evidence>
<gene>
    <name evidence="8" type="primary">acpS</name>
    <name evidence="10" type="ORF">EV212_101236</name>
</gene>
<keyword evidence="4 8" id="KW-0276">Fatty acid metabolism</keyword>
<feature type="binding site" evidence="8">
    <location>
        <position position="8"/>
    </location>
    <ligand>
        <name>Mg(2+)</name>
        <dbReference type="ChEBI" id="CHEBI:18420"/>
    </ligand>
</feature>
<comment type="catalytic activity">
    <reaction evidence="8">
        <text>apo-[ACP] + CoA = holo-[ACP] + adenosine 3',5'-bisphosphate + H(+)</text>
        <dbReference type="Rhea" id="RHEA:12068"/>
        <dbReference type="Rhea" id="RHEA-COMP:9685"/>
        <dbReference type="Rhea" id="RHEA-COMP:9690"/>
        <dbReference type="ChEBI" id="CHEBI:15378"/>
        <dbReference type="ChEBI" id="CHEBI:29999"/>
        <dbReference type="ChEBI" id="CHEBI:57287"/>
        <dbReference type="ChEBI" id="CHEBI:58343"/>
        <dbReference type="ChEBI" id="CHEBI:64479"/>
        <dbReference type="EC" id="2.7.8.7"/>
    </reaction>
</comment>
<protein>
    <recommendedName>
        <fullName evidence="8">Holo-[acyl-carrier-protein] synthase</fullName>
        <shortName evidence="8">Holo-ACP synthase</shortName>
        <ecNumber evidence="8">2.7.8.7</ecNumber>
    </recommendedName>
    <alternativeName>
        <fullName evidence="8">4'-phosphopantetheinyl transferase AcpS</fullName>
    </alternativeName>
</protein>
<comment type="cofactor">
    <cofactor evidence="8">
        <name>Mg(2+)</name>
        <dbReference type="ChEBI" id="CHEBI:18420"/>
    </cofactor>
</comment>
<dbReference type="EMBL" id="SLXA01000001">
    <property type="protein sequence ID" value="TCO86449.1"/>
    <property type="molecule type" value="Genomic_DNA"/>
</dbReference>
<proteinExistence type="inferred from homology"/>
<dbReference type="GO" id="GO:0005737">
    <property type="term" value="C:cytoplasm"/>
    <property type="evidence" value="ECO:0007669"/>
    <property type="project" value="UniProtKB-SubCell"/>
</dbReference>
<dbReference type="Gene3D" id="3.90.470.20">
    <property type="entry name" value="4'-phosphopantetheinyl transferase domain"/>
    <property type="match status" value="1"/>
</dbReference>
<keyword evidence="6 8" id="KW-0443">Lipid metabolism</keyword>
<dbReference type="InterPro" id="IPR004568">
    <property type="entry name" value="Ppantetheine-prot_Trfase_dom"/>
</dbReference>
<dbReference type="Pfam" id="PF01648">
    <property type="entry name" value="ACPS"/>
    <property type="match status" value="1"/>
</dbReference>
<keyword evidence="2 8" id="KW-0808">Transferase</keyword>
<evidence type="ECO:0000256" key="7">
    <source>
        <dbReference type="ARBA" id="ARBA00023160"/>
    </source>
</evidence>
<dbReference type="Proteomes" id="UP000295711">
    <property type="component" value="Unassembled WGS sequence"/>
</dbReference>
<dbReference type="NCBIfam" id="TIGR00516">
    <property type="entry name" value="acpS"/>
    <property type="match status" value="1"/>
</dbReference>
<comment type="function">
    <text evidence="8">Transfers the 4'-phosphopantetheine moiety from coenzyme A to a Ser of acyl-carrier-protein.</text>
</comment>
<evidence type="ECO:0000256" key="6">
    <source>
        <dbReference type="ARBA" id="ARBA00023098"/>
    </source>
</evidence>
<reference evidence="10 11" key="1">
    <citation type="submission" date="2019-03" db="EMBL/GenBank/DDBJ databases">
        <title>Genomic Encyclopedia of Type Strains, Phase IV (KMG-IV): sequencing the most valuable type-strain genomes for metagenomic binning, comparative biology and taxonomic classification.</title>
        <authorList>
            <person name="Goeker M."/>
        </authorList>
    </citation>
    <scope>NUCLEOTIDE SEQUENCE [LARGE SCALE GENOMIC DNA]</scope>
    <source>
        <strain evidence="10 11">DSM 28559</strain>
    </source>
</reference>
<comment type="caution">
    <text evidence="10">The sequence shown here is derived from an EMBL/GenBank/DDBJ whole genome shotgun (WGS) entry which is preliminary data.</text>
</comment>
<comment type="subcellular location">
    <subcellularLocation>
        <location evidence="8">Cytoplasm</location>
    </subcellularLocation>
</comment>
<evidence type="ECO:0000256" key="1">
    <source>
        <dbReference type="ARBA" id="ARBA00022516"/>
    </source>
</evidence>
<dbReference type="RefSeq" id="WP_132087610.1">
    <property type="nucleotide sequence ID" value="NZ_JANKAQ010000002.1"/>
</dbReference>
<keyword evidence="5 8" id="KW-0460">Magnesium</keyword>
<keyword evidence="3 8" id="KW-0479">Metal-binding</keyword>
<dbReference type="NCBIfam" id="TIGR00556">
    <property type="entry name" value="pantethn_trn"/>
    <property type="match status" value="1"/>
</dbReference>
<evidence type="ECO:0000259" key="9">
    <source>
        <dbReference type="Pfam" id="PF01648"/>
    </source>
</evidence>
<comment type="similarity">
    <text evidence="8">Belongs to the P-Pant transferase superfamily. AcpS family.</text>
</comment>
<organism evidence="10 11">
    <name type="scientific">Frisingicoccus caecimuris</name>
    <dbReference type="NCBI Taxonomy" id="1796636"/>
    <lineage>
        <taxon>Bacteria</taxon>
        <taxon>Bacillati</taxon>
        <taxon>Bacillota</taxon>
        <taxon>Clostridia</taxon>
        <taxon>Lachnospirales</taxon>
        <taxon>Lachnospiraceae</taxon>
        <taxon>Frisingicoccus</taxon>
    </lineage>
</organism>
<name>A0A4R2LDB9_9FIRM</name>
<evidence type="ECO:0000256" key="4">
    <source>
        <dbReference type="ARBA" id="ARBA00022832"/>
    </source>
</evidence>
<keyword evidence="7 8" id="KW-0275">Fatty acid biosynthesis</keyword>